<keyword evidence="1" id="KW-1185">Reference proteome</keyword>
<accession>A0A915EGV8</accession>
<protein>
    <submittedName>
        <fullName evidence="2">Uncharacterized protein</fullName>
    </submittedName>
</protein>
<organism evidence="1 2">
    <name type="scientific">Ditylenchus dipsaci</name>
    <dbReference type="NCBI Taxonomy" id="166011"/>
    <lineage>
        <taxon>Eukaryota</taxon>
        <taxon>Metazoa</taxon>
        <taxon>Ecdysozoa</taxon>
        <taxon>Nematoda</taxon>
        <taxon>Chromadorea</taxon>
        <taxon>Rhabditida</taxon>
        <taxon>Tylenchina</taxon>
        <taxon>Tylenchomorpha</taxon>
        <taxon>Sphaerularioidea</taxon>
        <taxon>Anguinidae</taxon>
        <taxon>Anguininae</taxon>
        <taxon>Ditylenchus</taxon>
    </lineage>
</organism>
<reference evidence="2" key="1">
    <citation type="submission" date="2022-11" db="UniProtKB">
        <authorList>
            <consortium name="WormBaseParasite"/>
        </authorList>
    </citation>
    <scope>IDENTIFICATION</scope>
</reference>
<proteinExistence type="predicted"/>
<dbReference type="Proteomes" id="UP000887574">
    <property type="component" value="Unplaced"/>
</dbReference>
<sequence length="106" mass="12241">MSQQFGQLRCHTSFRRRRSKSASCISWLATAEWFSHKFSIAGKQKSSTRIWSDVLKRFKVVTDGGSNVVKGFNDDRSVILTIADEEEMEEDEIQEDVESDLKGWTY</sequence>
<dbReference type="WBParaSite" id="jg576">
    <property type="protein sequence ID" value="jg576"/>
    <property type="gene ID" value="jg576"/>
</dbReference>
<dbReference type="AlphaFoldDB" id="A0A915EGV8"/>
<evidence type="ECO:0000313" key="1">
    <source>
        <dbReference type="Proteomes" id="UP000887574"/>
    </source>
</evidence>
<name>A0A915EGV8_9BILA</name>
<evidence type="ECO:0000313" key="2">
    <source>
        <dbReference type="WBParaSite" id="jg576"/>
    </source>
</evidence>